<name>A0A6L2J8M2_TANCI</name>
<dbReference type="Gene3D" id="4.10.60.10">
    <property type="entry name" value="Zinc finger, CCHC-type"/>
    <property type="match status" value="1"/>
</dbReference>
<dbReference type="PANTHER" id="PTHR15503">
    <property type="entry name" value="LDOC1 RELATED"/>
    <property type="match status" value="1"/>
</dbReference>
<accession>A0A6L2J8M2</accession>
<keyword evidence="1" id="KW-0863">Zinc-finger</keyword>
<protein>
    <recommendedName>
        <fullName evidence="2">CCHC-type domain-containing protein</fullName>
    </recommendedName>
</protein>
<dbReference type="Pfam" id="PF00078">
    <property type="entry name" value="RVT_1"/>
    <property type="match status" value="1"/>
</dbReference>
<evidence type="ECO:0000259" key="2">
    <source>
        <dbReference type="PROSITE" id="PS50158"/>
    </source>
</evidence>
<dbReference type="InterPro" id="IPR032567">
    <property type="entry name" value="RTL1-rel"/>
</dbReference>
<dbReference type="InterPro" id="IPR021109">
    <property type="entry name" value="Peptidase_aspartic_dom_sf"/>
</dbReference>
<keyword evidence="1" id="KW-0479">Metal-binding</keyword>
<dbReference type="Gene3D" id="3.10.10.10">
    <property type="entry name" value="HIV Type 1 Reverse Transcriptase, subunit A, domain 1"/>
    <property type="match status" value="2"/>
</dbReference>
<dbReference type="InterPro" id="IPR001878">
    <property type="entry name" value="Znf_CCHC"/>
</dbReference>
<dbReference type="AlphaFoldDB" id="A0A6L2J8M2"/>
<feature type="domain" description="CCHC-type" evidence="2">
    <location>
        <begin position="18"/>
        <end position="34"/>
    </location>
</feature>
<reference evidence="3" key="1">
    <citation type="journal article" date="2019" name="Sci. Rep.">
        <title>Draft genome of Tanacetum cinerariifolium, the natural source of mosquito coil.</title>
        <authorList>
            <person name="Yamashiro T."/>
            <person name="Shiraishi A."/>
            <person name="Satake H."/>
            <person name="Nakayama K."/>
        </authorList>
    </citation>
    <scope>NUCLEOTIDE SEQUENCE</scope>
</reference>
<dbReference type="InterPro" id="IPR043128">
    <property type="entry name" value="Rev_trsase/Diguanyl_cyclase"/>
</dbReference>
<dbReference type="EMBL" id="BKCJ010000311">
    <property type="protein sequence ID" value="GEU32024.1"/>
    <property type="molecule type" value="Genomic_DNA"/>
</dbReference>
<gene>
    <name evidence="3" type="ORF">Tci_004002</name>
</gene>
<dbReference type="GO" id="GO:0003676">
    <property type="term" value="F:nucleic acid binding"/>
    <property type="evidence" value="ECO:0007669"/>
    <property type="project" value="InterPro"/>
</dbReference>
<dbReference type="PANTHER" id="PTHR15503:SF45">
    <property type="entry name" value="RNA-DIRECTED DNA POLYMERASE HOMOLOG"/>
    <property type="match status" value="1"/>
</dbReference>
<proteinExistence type="predicted"/>
<comment type="caution">
    <text evidence="3">The sequence shown here is derived from an EMBL/GenBank/DDBJ whole genome shotgun (WGS) entry which is preliminary data.</text>
</comment>
<dbReference type="SUPFAM" id="SSF50630">
    <property type="entry name" value="Acid proteases"/>
    <property type="match status" value="1"/>
</dbReference>
<dbReference type="SMART" id="SM00343">
    <property type="entry name" value="ZnF_C2HC"/>
    <property type="match status" value="2"/>
</dbReference>
<sequence>MENRIEALELCLKKKKNKCHKCGKVGHKSRYCKENNVDTSGNAQPIWTCYDCGEQGHTRNHYQKKNKPQGENASGQAYVIMYADKQGPNVVTGTFLLNNRYDCVLFDSGFDKSFVNTRFSHLIDINPDKLDVSYKVELGNRKVVSTNTMLRGCTLNLVNHFFEINLMPIELGTFDVIIGMDWLAEHDVVIVCGKKVVRIPCGNKKLIVKVDKGLSPPTQVEFRIDLVPGAAPIARVPYRLAPSEMKELSVQLQELLEKGFIRLSSSPWTRYGHFEFQVMSFGLINALAVFMELMNRVCKPYLDKFVIVFIDDILIYSKDKEEHGEPLKIILELLKKNQFNLPKQILDAQKEAMKKRNVRAENLGRLMKKIFEFCPDGTRCFGKRIIKDHLDYFNNLKSPCRNRKGSLSILFLDFRARQMVSIRDEFGYEYRLPPSNGWSKQEDDTNARRSVACCVIDFGSSWDWHMPLVEFSYNNSYYASIKPPSYADRRAKPLEFKVRDMVLLKVMPWKDVFLFGKHEKLSPCYIGPFKILARVGPAAYTLELPKELQGIHSTFHVFDLKKCLADKNLVIPPDEIQLDDNLHFIEEPVEIVDREVKRLKQSRIVTVTVRWNSQRNPEFTWDGEDQFKNKYPHPFARNGRADKSN</sequence>
<dbReference type="InterPro" id="IPR036875">
    <property type="entry name" value="Znf_CCHC_sf"/>
</dbReference>
<organism evidence="3">
    <name type="scientific">Tanacetum cinerariifolium</name>
    <name type="common">Dalmatian daisy</name>
    <name type="synonym">Chrysanthemum cinerariifolium</name>
    <dbReference type="NCBI Taxonomy" id="118510"/>
    <lineage>
        <taxon>Eukaryota</taxon>
        <taxon>Viridiplantae</taxon>
        <taxon>Streptophyta</taxon>
        <taxon>Embryophyta</taxon>
        <taxon>Tracheophyta</taxon>
        <taxon>Spermatophyta</taxon>
        <taxon>Magnoliopsida</taxon>
        <taxon>eudicotyledons</taxon>
        <taxon>Gunneridae</taxon>
        <taxon>Pentapetalae</taxon>
        <taxon>asterids</taxon>
        <taxon>campanulids</taxon>
        <taxon>Asterales</taxon>
        <taxon>Asteraceae</taxon>
        <taxon>Asteroideae</taxon>
        <taxon>Anthemideae</taxon>
        <taxon>Anthemidinae</taxon>
        <taxon>Tanacetum</taxon>
    </lineage>
</organism>
<evidence type="ECO:0000256" key="1">
    <source>
        <dbReference type="PROSITE-ProRule" id="PRU00047"/>
    </source>
</evidence>
<dbReference type="InterPro" id="IPR056924">
    <property type="entry name" value="SH3_Tf2-1"/>
</dbReference>
<dbReference type="GO" id="GO:0008270">
    <property type="term" value="F:zinc ion binding"/>
    <property type="evidence" value="ECO:0007669"/>
    <property type="project" value="UniProtKB-KW"/>
</dbReference>
<dbReference type="Pfam" id="PF24626">
    <property type="entry name" value="SH3_Tf2-1"/>
    <property type="match status" value="1"/>
</dbReference>
<dbReference type="InterPro" id="IPR000477">
    <property type="entry name" value="RT_dom"/>
</dbReference>
<keyword evidence="1" id="KW-0862">Zinc</keyword>
<dbReference type="PROSITE" id="PS50158">
    <property type="entry name" value="ZF_CCHC"/>
    <property type="match status" value="1"/>
</dbReference>
<dbReference type="InterPro" id="IPR043502">
    <property type="entry name" value="DNA/RNA_pol_sf"/>
</dbReference>
<dbReference type="CDD" id="cd00303">
    <property type="entry name" value="retropepsin_like"/>
    <property type="match status" value="1"/>
</dbReference>
<dbReference type="Pfam" id="PF08284">
    <property type="entry name" value="RVP_2"/>
    <property type="match status" value="1"/>
</dbReference>
<dbReference type="SUPFAM" id="SSF56672">
    <property type="entry name" value="DNA/RNA polymerases"/>
    <property type="match status" value="1"/>
</dbReference>
<dbReference type="Gene3D" id="3.30.70.270">
    <property type="match status" value="1"/>
</dbReference>
<evidence type="ECO:0000313" key="3">
    <source>
        <dbReference type="EMBL" id="GEU32024.1"/>
    </source>
</evidence>
<dbReference type="SUPFAM" id="SSF57756">
    <property type="entry name" value="Retrovirus zinc finger-like domains"/>
    <property type="match status" value="1"/>
</dbReference>
<dbReference type="Gene3D" id="2.40.70.10">
    <property type="entry name" value="Acid Proteases"/>
    <property type="match status" value="1"/>
</dbReference>